<organism evidence="5 6">
    <name type="scientific">Candidatus Mailhella merdigallinarum</name>
    <dbReference type="NCBI Taxonomy" id="2838658"/>
    <lineage>
        <taxon>Bacteria</taxon>
        <taxon>Pseudomonadati</taxon>
        <taxon>Thermodesulfobacteriota</taxon>
        <taxon>Desulfovibrionia</taxon>
        <taxon>Desulfovibrionales</taxon>
        <taxon>Desulfovibrionaceae</taxon>
        <taxon>Mailhella</taxon>
    </lineage>
</organism>
<evidence type="ECO:0000313" key="6">
    <source>
        <dbReference type="Proteomes" id="UP000824225"/>
    </source>
</evidence>
<evidence type="ECO:0000256" key="1">
    <source>
        <dbReference type="PROSITE-ProRule" id="PRU00285"/>
    </source>
</evidence>
<dbReference type="SUPFAM" id="SSF49764">
    <property type="entry name" value="HSP20-like chaperones"/>
    <property type="match status" value="1"/>
</dbReference>
<name>A0A9D2HFB6_9BACT</name>
<reference evidence="5" key="1">
    <citation type="journal article" date="2021" name="PeerJ">
        <title>Extensive microbial diversity within the chicken gut microbiome revealed by metagenomics and culture.</title>
        <authorList>
            <person name="Gilroy R."/>
            <person name="Ravi A."/>
            <person name="Getino M."/>
            <person name="Pursley I."/>
            <person name="Horton D.L."/>
            <person name="Alikhan N.F."/>
            <person name="Baker D."/>
            <person name="Gharbi K."/>
            <person name="Hall N."/>
            <person name="Watson M."/>
            <person name="Adriaenssens E.M."/>
            <person name="Foster-Nyarko E."/>
            <person name="Jarju S."/>
            <person name="Secka A."/>
            <person name="Antonio M."/>
            <person name="Oren A."/>
            <person name="Chaudhuri R.R."/>
            <person name="La Ragione R."/>
            <person name="Hildebrand F."/>
            <person name="Pallen M.J."/>
        </authorList>
    </citation>
    <scope>NUCLEOTIDE SEQUENCE</scope>
    <source>
        <strain evidence="5">CHK186-16707</strain>
    </source>
</reference>
<dbReference type="PROSITE" id="PS01031">
    <property type="entry name" value="SHSP"/>
    <property type="match status" value="1"/>
</dbReference>
<dbReference type="Proteomes" id="UP000824225">
    <property type="component" value="Unassembled WGS sequence"/>
</dbReference>
<dbReference type="InterPro" id="IPR031107">
    <property type="entry name" value="Small_HSP"/>
</dbReference>
<evidence type="ECO:0000256" key="3">
    <source>
        <dbReference type="SAM" id="MobiDB-lite"/>
    </source>
</evidence>
<dbReference type="CDD" id="cd06464">
    <property type="entry name" value="ACD_sHsps-like"/>
    <property type="match status" value="1"/>
</dbReference>
<dbReference type="Gene3D" id="2.60.40.790">
    <property type="match status" value="1"/>
</dbReference>
<feature type="domain" description="SHSP" evidence="4">
    <location>
        <begin position="71"/>
        <end position="185"/>
    </location>
</feature>
<comment type="caution">
    <text evidence="5">The sequence shown here is derived from an EMBL/GenBank/DDBJ whole genome shotgun (WGS) entry which is preliminary data.</text>
</comment>
<gene>
    <name evidence="5" type="ORF">H9962_08090</name>
</gene>
<evidence type="ECO:0000259" key="4">
    <source>
        <dbReference type="PROSITE" id="PS01031"/>
    </source>
</evidence>
<dbReference type="AlphaFoldDB" id="A0A9D2HFB6"/>
<dbReference type="InterPro" id="IPR002068">
    <property type="entry name" value="A-crystallin/Hsp20_dom"/>
</dbReference>
<dbReference type="PANTHER" id="PTHR11527">
    <property type="entry name" value="HEAT-SHOCK PROTEIN 20 FAMILY MEMBER"/>
    <property type="match status" value="1"/>
</dbReference>
<feature type="region of interest" description="Disordered" evidence="3">
    <location>
        <begin position="1"/>
        <end position="28"/>
    </location>
</feature>
<dbReference type="EMBL" id="DXAN01000026">
    <property type="protein sequence ID" value="HJA09131.1"/>
    <property type="molecule type" value="Genomic_DNA"/>
</dbReference>
<comment type="similarity">
    <text evidence="1 2">Belongs to the small heat shock protein (HSP20) family.</text>
</comment>
<protein>
    <submittedName>
        <fullName evidence="5">Hsp20/alpha crystallin family protein</fullName>
    </submittedName>
</protein>
<sequence>MYTPRLNTRRWFGSHNAPATRPDNERQGAAYAPVVQLHDEIDRLFDGMFRGMMNPWDFDFMPRLTSSGAGGSGASVMPRLDVSSDEKAYSVTAELPGVRPDDVKIEVRDNALIIHGEKKNEHTEEKKDYYLSERSYGSFERVLTLPEDAVVDEIKATHKDGVLSIAIPRKEPDKPHSKTIEIAKE</sequence>
<dbReference type="Pfam" id="PF00011">
    <property type="entry name" value="HSP20"/>
    <property type="match status" value="1"/>
</dbReference>
<proteinExistence type="inferred from homology"/>
<evidence type="ECO:0000256" key="2">
    <source>
        <dbReference type="RuleBase" id="RU003616"/>
    </source>
</evidence>
<dbReference type="InterPro" id="IPR008978">
    <property type="entry name" value="HSP20-like_chaperone"/>
</dbReference>
<accession>A0A9D2HFB6</accession>
<evidence type="ECO:0000313" key="5">
    <source>
        <dbReference type="EMBL" id="HJA09131.1"/>
    </source>
</evidence>
<reference evidence="5" key="2">
    <citation type="submission" date="2021-04" db="EMBL/GenBank/DDBJ databases">
        <authorList>
            <person name="Gilroy R."/>
        </authorList>
    </citation>
    <scope>NUCLEOTIDE SEQUENCE</scope>
    <source>
        <strain evidence="5">CHK186-16707</strain>
    </source>
</reference>